<organism evidence="1 2">
    <name type="scientific">Puccinia striiformis f. sp. tritici</name>
    <dbReference type="NCBI Taxonomy" id="168172"/>
    <lineage>
        <taxon>Eukaryota</taxon>
        <taxon>Fungi</taxon>
        <taxon>Dikarya</taxon>
        <taxon>Basidiomycota</taxon>
        <taxon>Pucciniomycotina</taxon>
        <taxon>Pucciniomycetes</taxon>
        <taxon>Pucciniales</taxon>
        <taxon>Pucciniaceae</taxon>
        <taxon>Puccinia</taxon>
    </lineage>
</organism>
<reference evidence="1 2" key="3">
    <citation type="journal article" date="2022" name="Microbiol. Spectr.">
        <title>Folding features and dynamics of 3D genome architecture in plant fungal pathogens.</title>
        <authorList>
            <person name="Xia C."/>
        </authorList>
    </citation>
    <scope>NUCLEOTIDE SEQUENCE [LARGE SCALE GENOMIC DNA]</scope>
    <source>
        <strain evidence="1 2">93-210</strain>
    </source>
</reference>
<protein>
    <submittedName>
        <fullName evidence="1">Uncharacterized protein</fullName>
    </submittedName>
</protein>
<evidence type="ECO:0000313" key="2">
    <source>
        <dbReference type="Proteomes" id="UP001060170"/>
    </source>
</evidence>
<evidence type="ECO:0000313" key="1">
    <source>
        <dbReference type="EMBL" id="KAI7940838.1"/>
    </source>
</evidence>
<dbReference type="EMBL" id="CM045877">
    <property type="protein sequence ID" value="KAI7940838.1"/>
    <property type="molecule type" value="Genomic_DNA"/>
</dbReference>
<reference evidence="2" key="2">
    <citation type="journal article" date="2018" name="Mol. Plant Microbe Interact.">
        <title>Genome sequence resources for the wheat stripe rust pathogen (Puccinia striiformis f. sp. tritici) and the barley stripe rust pathogen (Puccinia striiformis f. sp. hordei).</title>
        <authorList>
            <person name="Xia C."/>
            <person name="Wang M."/>
            <person name="Yin C."/>
            <person name="Cornejo O.E."/>
            <person name="Hulbert S.H."/>
            <person name="Chen X."/>
        </authorList>
    </citation>
    <scope>NUCLEOTIDE SEQUENCE [LARGE SCALE GENOMIC DNA]</scope>
    <source>
        <strain evidence="2">93-210</strain>
    </source>
</reference>
<accession>A0ACC0DZB8</accession>
<comment type="caution">
    <text evidence="1">The sequence shown here is derived from an EMBL/GenBank/DDBJ whole genome shotgun (WGS) entry which is preliminary data.</text>
</comment>
<dbReference type="Proteomes" id="UP001060170">
    <property type="component" value="Chromosome 13"/>
</dbReference>
<proteinExistence type="predicted"/>
<keyword evidence="2" id="KW-1185">Reference proteome</keyword>
<sequence>MSGVVSELKAPTAFIQQAKLMKLEEQLCKAVLKLDNNLKKTPVPPADENFDQLNEICPCDYAKISSSFFNLGADLGTSPN</sequence>
<name>A0ACC0DZB8_9BASI</name>
<gene>
    <name evidence="1" type="ORF">MJO28_013123</name>
</gene>
<reference evidence="2" key="1">
    <citation type="journal article" date="2018" name="BMC Genomics">
        <title>Genomic insights into host adaptation between the wheat stripe rust pathogen (Puccinia striiformis f. sp. tritici) and the barley stripe rust pathogen (Puccinia striiformis f. sp. hordei).</title>
        <authorList>
            <person name="Xia C."/>
            <person name="Wang M."/>
            <person name="Yin C."/>
            <person name="Cornejo O.E."/>
            <person name="Hulbert S.H."/>
            <person name="Chen X."/>
        </authorList>
    </citation>
    <scope>NUCLEOTIDE SEQUENCE [LARGE SCALE GENOMIC DNA]</scope>
    <source>
        <strain evidence="2">93-210</strain>
    </source>
</reference>